<dbReference type="EMBL" id="VUJU01008458">
    <property type="protein sequence ID" value="KAF0730469.1"/>
    <property type="molecule type" value="Genomic_DNA"/>
</dbReference>
<dbReference type="AlphaFoldDB" id="A0A6G0WSS0"/>
<evidence type="ECO:0000313" key="2">
    <source>
        <dbReference type="EMBL" id="KAF0730469.1"/>
    </source>
</evidence>
<name>A0A6G0WSS0_APHCR</name>
<evidence type="ECO:0000256" key="1">
    <source>
        <dbReference type="SAM" id="SignalP"/>
    </source>
</evidence>
<feature type="non-terminal residue" evidence="2">
    <location>
        <position position="65"/>
    </location>
</feature>
<gene>
    <name evidence="2" type="ORF">FWK35_00037189</name>
</gene>
<keyword evidence="3" id="KW-1185">Reference proteome</keyword>
<evidence type="ECO:0000313" key="3">
    <source>
        <dbReference type="Proteomes" id="UP000478052"/>
    </source>
</evidence>
<reference evidence="2 3" key="1">
    <citation type="submission" date="2019-08" db="EMBL/GenBank/DDBJ databases">
        <title>Whole genome of Aphis craccivora.</title>
        <authorList>
            <person name="Voronova N.V."/>
            <person name="Shulinski R.S."/>
            <person name="Bandarenka Y.V."/>
            <person name="Zhorov D.G."/>
            <person name="Warner D."/>
        </authorList>
    </citation>
    <scope>NUCLEOTIDE SEQUENCE [LARGE SCALE GENOMIC DNA]</scope>
    <source>
        <strain evidence="2">180601</strain>
        <tissue evidence="2">Whole Body</tissue>
    </source>
</reference>
<feature type="chain" id="PRO_5026157638" evidence="1">
    <location>
        <begin position="22"/>
        <end position="65"/>
    </location>
</feature>
<protein>
    <submittedName>
        <fullName evidence="2">Uncharacterized protein</fullName>
    </submittedName>
</protein>
<feature type="signal peptide" evidence="1">
    <location>
        <begin position="1"/>
        <end position="21"/>
    </location>
</feature>
<comment type="caution">
    <text evidence="2">The sequence shown here is derived from an EMBL/GenBank/DDBJ whole genome shotgun (WGS) entry which is preliminary data.</text>
</comment>
<keyword evidence="1" id="KW-0732">Signal</keyword>
<accession>A0A6G0WSS0</accession>
<sequence>MSKLKVAIYSLCFLASRTTYSATTRPVATKQRQERLSELAILATEAKETEQMDIKELIRQFADLK</sequence>
<organism evidence="2 3">
    <name type="scientific">Aphis craccivora</name>
    <name type="common">Cowpea aphid</name>
    <dbReference type="NCBI Taxonomy" id="307492"/>
    <lineage>
        <taxon>Eukaryota</taxon>
        <taxon>Metazoa</taxon>
        <taxon>Ecdysozoa</taxon>
        <taxon>Arthropoda</taxon>
        <taxon>Hexapoda</taxon>
        <taxon>Insecta</taxon>
        <taxon>Pterygota</taxon>
        <taxon>Neoptera</taxon>
        <taxon>Paraneoptera</taxon>
        <taxon>Hemiptera</taxon>
        <taxon>Sternorrhyncha</taxon>
        <taxon>Aphidomorpha</taxon>
        <taxon>Aphidoidea</taxon>
        <taxon>Aphididae</taxon>
        <taxon>Aphidini</taxon>
        <taxon>Aphis</taxon>
        <taxon>Aphis</taxon>
    </lineage>
</organism>
<dbReference type="Proteomes" id="UP000478052">
    <property type="component" value="Unassembled WGS sequence"/>
</dbReference>
<proteinExistence type="predicted"/>